<protein>
    <submittedName>
        <fullName evidence="8">Acyl-CoA dehydrogenase</fullName>
    </submittedName>
</protein>
<organism evidence="8 9">
    <name type="scientific">Janibacter limosus</name>
    <dbReference type="NCBI Taxonomy" id="53458"/>
    <lineage>
        <taxon>Bacteria</taxon>
        <taxon>Bacillati</taxon>
        <taxon>Actinomycetota</taxon>
        <taxon>Actinomycetes</taxon>
        <taxon>Micrococcales</taxon>
        <taxon>Intrasporangiaceae</taxon>
        <taxon>Janibacter</taxon>
    </lineage>
</organism>
<dbReference type="Gene3D" id="1.20.140.10">
    <property type="entry name" value="Butyryl-CoA Dehydrogenase, subunit A, domain 3"/>
    <property type="match status" value="1"/>
</dbReference>
<feature type="domain" description="Acyl-CoA dehydrogenase/oxidase C-terminal" evidence="6">
    <location>
        <begin position="210"/>
        <end position="336"/>
    </location>
</feature>
<evidence type="ECO:0000256" key="3">
    <source>
        <dbReference type="ARBA" id="ARBA00022630"/>
    </source>
</evidence>
<keyword evidence="4" id="KW-0274">FAD</keyword>
<dbReference type="OrthoDB" id="7328575at2"/>
<keyword evidence="3" id="KW-0285">Flavoprotein</keyword>
<dbReference type="InterPro" id="IPR036250">
    <property type="entry name" value="AcylCo_DH-like_C"/>
</dbReference>
<evidence type="ECO:0000256" key="4">
    <source>
        <dbReference type="ARBA" id="ARBA00022827"/>
    </source>
</evidence>
<dbReference type="KEGG" id="jli:EXU32_00430"/>
<evidence type="ECO:0000256" key="2">
    <source>
        <dbReference type="ARBA" id="ARBA00009347"/>
    </source>
</evidence>
<dbReference type="GO" id="GO:0003995">
    <property type="term" value="F:acyl-CoA dehydrogenase activity"/>
    <property type="evidence" value="ECO:0007669"/>
    <property type="project" value="TreeGrafter"/>
</dbReference>
<gene>
    <name evidence="8" type="ORF">EXU32_00430</name>
</gene>
<evidence type="ECO:0000259" key="7">
    <source>
        <dbReference type="Pfam" id="PF02771"/>
    </source>
</evidence>
<evidence type="ECO:0000259" key="6">
    <source>
        <dbReference type="Pfam" id="PF00441"/>
    </source>
</evidence>
<dbReference type="EMBL" id="CP036164">
    <property type="protein sequence ID" value="QBF44874.1"/>
    <property type="molecule type" value="Genomic_DNA"/>
</dbReference>
<dbReference type="Proteomes" id="UP000290408">
    <property type="component" value="Chromosome"/>
</dbReference>
<dbReference type="SUPFAM" id="SSF47203">
    <property type="entry name" value="Acyl-CoA dehydrogenase C-terminal domain-like"/>
    <property type="match status" value="1"/>
</dbReference>
<dbReference type="InterPro" id="IPR046373">
    <property type="entry name" value="Acyl-CoA_Oxase/DH_mid-dom_sf"/>
</dbReference>
<sequence length="362" mass="37616">MDFSPTDEQQALAEAVRGTLRRYGSPAAERGESGAPSGHDDALWQSLVQAGVPALVWAEEDGGMGAGFTDVSAAATELGRARLQVPLAETIVAGSLIASLASDAVRREVLGGLSEGTALPIPALAEPLRAWSPQPTDVVASGSGDAWTLTGTKAPVLYAPDATHLVVTAATDAGTGVFLVTALEAAKAEVVLDGTSATLLAQGEAADSAISEALALGGVVLCAEAVGAMEEALRLTTDYLDTRTQFGRKLASFQTLTHRAADMYAQLELARSATLYAAMVADESPVDIDHVLRARLVVDRAARLVGQEAIQMHGGIGVTAEHPVSHLTARLTAITRTWGDRRTQQAELATRIADHRSVEVLG</sequence>
<comment type="similarity">
    <text evidence="2">Belongs to the acyl-CoA dehydrogenase family.</text>
</comment>
<keyword evidence="9" id="KW-1185">Reference proteome</keyword>
<evidence type="ECO:0000313" key="9">
    <source>
        <dbReference type="Proteomes" id="UP000290408"/>
    </source>
</evidence>
<dbReference type="Gene3D" id="2.40.110.10">
    <property type="entry name" value="Butyryl-CoA Dehydrogenase, subunit A, domain 2"/>
    <property type="match status" value="1"/>
</dbReference>
<feature type="domain" description="Acyl-CoA dehydrogenase/oxidase N-terminal" evidence="7">
    <location>
        <begin position="6"/>
        <end position="116"/>
    </location>
</feature>
<dbReference type="Gene3D" id="1.10.540.10">
    <property type="entry name" value="Acyl-CoA dehydrogenase/oxidase, N-terminal domain"/>
    <property type="match status" value="1"/>
</dbReference>
<dbReference type="AlphaFoldDB" id="A0A4P6MND6"/>
<dbReference type="InterPro" id="IPR013786">
    <property type="entry name" value="AcylCoA_DH/ox_N"/>
</dbReference>
<dbReference type="Pfam" id="PF00441">
    <property type="entry name" value="Acyl-CoA_dh_1"/>
    <property type="match status" value="1"/>
</dbReference>
<dbReference type="InterPro" id="IPR009075">
    <property type="entry name" value="AcylCo_DH/oxidase_C"/>
</dbReference>
<dbReference type="SUPFAM" id="SSF56645">
    <property type="entry name" value="Acyl-CoA dehydrogenase NM domain-like"/>
    <property type="match status" value="1"/>
</dbReference>
<dbReference type="PANTHER" id="PTHR43884">
    <property type="entry name" value="ACYL-COA DEHYDROGENASE"/>
    <property type="match status" value="1"/>
</dbReference>
<evidence type="ECO:0000256" key="1">
    <source>
        <dbReference type="ARBA" id="ARBA00001974"/>
    </source>
</evidence>
<dbReference type="GO" id="GO:0050660">
    <property type="term" value="F:flavin adenine dinucleotide binding"/>
    <property type="evidence" value="ECO:0007669"/>
    <property type="project" value="InterPro"/>
</dbReference>
<evidence type="ECO:0000313" key="8">
    <source>
        <dbReference type="EMBL" id="QBF44874.1"/>
    </source>
</evidence>
<evidence type="ECO:0000256" key="5">
    <source>
        <dbReference type="ARBA" id="ARBA00023002"/>
    </source>
</evidence>
<reference evidence="8 9" key="1">
    <citation type="submission" date="2019-02" db="EMBL/GenBank/DDBJ databases">
        <title>Genomic data mining of an Antarctic deep-sea actinobacterium, Janibacterlimosus P3-3-X1.</title>
        <authorList>
            <person name="Liao L."/>
            <person name="Chen B."/>
        </authorList>
    </citation>
    <scope>NUCLEOTIDE SEQUENCE [LARGE SCALE GENOMIC DNA]</scope>
    <source>
        <strain evidence="8 9">P3-3-X1</strain>
    </source>
</reference>
<dbReference type="RefSeq" id="WP_130628127.1">
    <property type="nucleotide sequence ID" value="NZ_CP036164.1"/>
</dbReference>
<keyword evidence="5" id="KW-0560">Oxidoreductase</keyword>
<dbReference type="Pfam" id="PF02771">
    <property type="entry name" value="Acyl-CoA_dh_N"/>
    <property type="match status" value="1"/>
</dbReference>
<dbReference type="CDD" id="cd00567">
    <property type="entry name" value="ACAD"/>
    <property type="match status" value="1"/>
</dbReference>
<comment type="cofactor">
    <cofactor evidence="1">
        <name>FAD</name>
        <dbReference type="ChEBI" id="CHEBI:57692"/>
    </cofactor>
</comment>
<proteinExistence type="inferred from homology"/>
<accession>A0A4P6MND6</accession>
<dbReference type="InterPro" id="IPR009100">
    <property type="entry name" value="AcylCoA_DH/oxidase_NM_dom_sf"/>
</dbReference>
<dbReference type="PANTHER" id="PTHR43884:SF20">
    <property type="entry name" value="ACYL-COA DEHYDROGENASE FADE28"/>
    <property type="match status" value="1"/>
</dbReference>
<dbReference type="InterPro" id="IPR037069">
    <property type="entry name" value="AcylCoA_DH/ox_N_sf"/>
</dbReference>
<name>A0A4P6MND6_9MICO</name>